<evidence type="ECO:0000313" key="3">
    <source>
        <dbReference type="EMBL" id="KIR50335.1"/>
    </source>
</evidence>
<dbReference type="InterPro" id="IPR036704">
    <property type="entry name" value="RraA/RraA-like_sf"/>
</dbReference>
<feature type="region of interest" description="Disordered" evidence="2">
    <location>
        <begin position="218"/>
        <end position="252"/>
    </location>
</feature>
<evidence type="ECO:0000256" key="1">
    <source>
        <dbReference type="PIRSR" id="PIRSR605493-1"/>
    </source>
</evidence>
<name>A0A0D0VY92_CRYGA</name>
<dbReference type="SUPFAM" id="SSF89562">
    <property type="entry name" value="RraA-like"/>
    <property type="match status" value="1"/>
</dbReference>
<feature type="binding site" evidence="1">
    <location>
        <position position="122"/>
    </location>
    <ligand>
        <name>substrate</name>
    </ligand>
</feature>
<dbReference type="CDD" id="cd16841">
    <property type="entry name" value="RraA_family"/>
    <property type="match status" value="1"/>
</dbReference>
<feature type="binding site" evidence="1">
    <location>
        <position position="123"/>
    </location>
    <ligand>
        <name>substrate</name>
    </ligand>
</feature>
<protein>
    <recommendedName>
        <fullName evidence="4">4-hydroxy-4-methyl-2-oxoglutarate aldolase</fullName>
    </recommendedName>
</protein>
<evidence type="ECO:0008006" key="4">
    <source>
        <dbReference type="Google" id="ProtNLM"/>
    </source>
</evidence>
<organism evidence="3">
    <name type="scientific">Cryptococcus bacillisporus CA1280</name>
    <dbReference type="NCBI Taxonomy" id="1296109"/>
    <lineage>
        <taxon>Eukaryota</taxon>
        <taxon>Fungi</taxon>
        <taxon>Dikarya</taxon>
        <taxon>Basidiomycota</taxon>
        <taxon>Agaricomycotina</taxon>
        <taxon>Tremellomycetes</taxon>
        <taxon>Tremellales</taxon>
        <taxon>Cryptococcaceae</taxon>
        <taxon>Cryptococcus</taxon>
        <taxon>Cryptococcus gattii species complex</taxon>
    </lineage>
</organism>
<keyword evidence="1" id="KW-0479">Metal-binding</keyword>
<dbReference type="GO" id="GO:0008948">
    <property type="term" value="F:oxaloacetate decarboxylase activity"/>
    <property type="evidence" value="ECO:0007669"/>
    <property type="project" value="TreeGrafter"/>
</dbReference>
<dbReference type="GO" id="GO:0046872">
    <property type="term" value="F:metal ion binding"/>
    <property type="evidence" value="ECO:0007669"/>
    <property type="project" value="UniProtKB-KW"/>
</dbReference>
<gene>
    <name evidence="3" type="ORF">I312_00271</name>
</gene>
<dbReference type="InterPro" id="IPR005493">
    <property type="entry name" value="RraA/RraA-like"/>
</dbReference>
<accession>A0A0D0VY92</accession>
<sequence>MTQRQTFDSLEELSTCEISDALIKLGAQTGGYLPDLHLYSPSDGRKLKVVGPAFTVQMVAENVQRDDEPPKSKEHFVDACPSGSVLVISAPFIRNAGCWGGLMSTAAKAKGLKGVVIRGGCRDLAEHRELGFPHRQVYASYHTTLGQKSFVRPSLLSVPIDMSPHYYSSPSIASLYSPSFEYRIIVKPGDIIVCDEDGCVAVPPDLVERVVEKGKEGRDIDENVRKDLEKGKGVKESMAKWRGEEKRDGGKL</sequence>
<feature type="binding site" evidence="1">
    <location>
        <begin position="100"/>
        <end position="103"/>
    </location>
    <ligand>
        <name>substrate</name>
    </ligand>
</feature>
<dbReference type="HOGENOM" id="CLU_072626_0_1_1"/>
<dbReference type="OrthoDB" id="1476984at2759"/>
<dbReference type="Gene3D" id="3.50.30.40">
    <property type="entry name" value="Ribonuclease E inhibitor RraA/RraA-like"/>
    <property type="match status" value="1"/>
</dbReference>
<dbReference type="AlphaFoldDB" id="A0A0D0VY92"/>
<dbReference type="Pfam" id="PF03737">
    <property type="entry name" value="RraA-like"/>
    <property type="match status" value="1"/>
</dbReference>
<dbReference type="EMBL" id="KN847973">
    <property type="protein sequence ID" value="KIR50335.1"/>
    <property type="molecule type" value="Genomic_DNA"/>
</dbReference>
<reference evidence="3" key="1">
    <citation type="submission" date="2015-01" db="EMBL/GenBank/DDBJ databases">
        <title>The Genome Sequence of Cryptococcus gattii CA1280.</title>
        <authorList>
            <consortium name="The Broad Institute Genomics Platform"/>
            <person name="Cuomo C."/>
            <person name="Litvintseva A."/>
            <person name="Chen Y."/>
            <person name="Heitman J."/>
            <person name="Sun S."/>
            <person name="Springer D."/>
            <person name="Dromer F."/>
            <person name="Young S."/>
            <person name="Zeng Q."/>
            <person name="Gargeya S."/>
            <person name="Abouelleil A."/>
            <person name="Alvarado L."/>
            <person name="Chapman S.B."/>
            <person name="Gainer-Dewar J."/>
            <person name="Goldberg J."/>
            <person name="Griggs A."/>
            <person name="Gujja S."/>
            <person name="Hansen M."/>
            <person name="Howarth C."/>
            <person name="Imamovic A."/>
            <person name="Larimer J."/>
            <person name="Murphy C."/>
            <person name="Naylor J."/>
            <person name="Pearson M."/>
            <person name="Priest M."/>
            <person name="Roberts A."/>
            <person name="Saif S."/>
            <person name="Shea T."/>
            <person name="Sykes S."/>
            <person name="Wortman J."/>
            <person name="Nusbaum C."/>
            <person name="Birren B."/>
        </authorList>
    </citation>
    <scope>NUCLEOTIDE SEQUENCE [LARGE SCALE GENOMIC DNA]</scope>
    <source>
        <strain evidence="3">CA1280</strain>
    </source>
</reference>
<dbReference type="GO" id="GO:0047443">
    <property type="term" value="F:4-hydroxy-4-methyl-2-oxoglutarate aldolase activity"/>
    <property type="evidence" value="ECO:0007669"/>
    <property type="project" value="TreeGrafter"/>
</dbReference>
<keyword evidence="1" id="KW-0460">Magnesium</keyword>
<dbReference type="PANTHER" id="PTHR33254:SF4">
    <property type="entry name" value="4-HYDROXY-4-METHYL-2-OXOGLUTARATE ALDOLASE 3-RELATED"/>
    <property type="match status" value="1"/>
</dbReference>
<dbReference type="PANTHER" id="PTHR33254">
    <property type="entry name" value="4-HYDROXY-4-METHYL-2-OXOGLUTARATE ALDOLASE 3-RELATED"/>
    <property type="match status" value="1"/>
</dbReference>
<comment type="cofactor">
    <cofactor evidence="1">
        <name>Mg(2+)</name>
        <dbReference type="ChEBI" id="CHEBI:18420"/>
    </cofactor>
</comment>
<evidence type="ECO:0000256" key="2">
    <source>
        <dbReference type="SAM" id="MobiDB-lite"/>
    </source>
</evidence>
<proteinExistence type="predicted"/>